<evidence type="ECO:0000313" key="7">
    <source>
        <dbReference type="EMBL" id="TQM75934.1"/>
    </source>
</evidence>
<evidence type="ECO:0000256" key="4">
    <source>
        <dbReference type="ARBA" id="ARBA00022679"/>
    </source>
</evidence>
<dbReference type="RefSeq" id="WP_142259876.1">
    <property type="nucleotide sequence ID" value="NZ_BMPV01000001.1"/>
</dbReference>
<dbReference type="PANTHER" id="PTHR38594:SF1">
    <property type="entry name" value="PEP-DEPENDENT DIHYDROXYACETONE KINASE, PHOSPHORYL DONOR SUBUNIT DHAM"/>
    <property type="match status" value="1"/>
</dbReference>
<comment type="catalytic activity">
    <reaction evidence="1">
        <text>dihydroxyacetone + phosphoenolpyruvate = dihydroxyacetone phosphate + pyruvate</text>
        <dbReference type="Rhea" id="RHEA:18381"/>
        <dbReference type="ChEBI" id="CHEBI:15361"/>
        <dbReference type="ChEBI" id="CHEBI:16016"/>
        <dbReference type="ChEBI" id="CHEBI:57642"/>
        <dbReference type="ChEBI" id="CHEBI:58702"/>
        <dbReference type="EC" id="2.7.1.121"/>
    </reaction>
</comment>
<evidence type="ECO:0000313" key="8">
    <source>
        <dbReference type="Proteomes" id="UP000319213"/>
    </source>
</evidence>
<proteinExistence type="predicted"/>
<dbReference type="EC" id="2.7.1.121" evidence="3"/>
<dbReference type="NCBIfam" id="TIGR02364">
    <property type="entry name" value="dha_pts"/>
    <property type="match status" value="1"/>
</dbReference>
<evidence type="ECO:0000256" key="5">
    <source>
        <dbReference type="ARBA" id="ARBA00046577"/>
    </source>
</evidence>
<dbReference type="InterPro" id="IPR036662">
    <property type="entry name" value="PTS_EIIA_man-typ_sf"/>
</dbReference>
<evidence type="ECO:0000259" key="6">
    <source>
        <dbReference type="PROSITE" id="PS51096"/>
    </source>
</evidence>
<keyword evidence="4" id="KW-0808">Transferase</keyword>
<evidence type="ECO:0000256" key="1">
    <source>
        <dbReference type="ARBA" id="ARBA00001113"/>
    </source>
</evidence>
<sequence>MVGIVVVSHSPALAREVAALTRVLAPVPAPIAPAGGAADGSAGADIDRVRDAVRSVDQGDGVVLLADLGSSVLTARLLVEELGDPSVVLADAPLVEGAVAASVMAGAGAPLAEVLAAAEGARAGKL</sequence>
<dbReference type="OrthoDB" id="350754at2"/>
<dbReference type="SUPFAM" id="SSF53062">
    <property type="entry name" value="PTS system fructose IIA component-like"/>
    <property type="match status" value="1"/>
</dbReference>
<dbReference type="GO" id="GO:0047324">
    <property type="term" value="F:phosphoenolpyruvate-glycerone phosphotransferase activity"/>
    <property type="evidence" value="ECO:0007669"/>
    <property type="project" value="UniProtKB-EC"/>
</dbReference>
<dbReference type="InterPro" id="IPR004701">
    <property type="entry name" value="PTS_EIIA_man-typ"/>
</dbReference>
<feature type="domain" description="PTS EIIA type-4" evidence="6">
    <location>
        <begin position="1"/>
        <end position="125"/>
    </location>
</feature>
<gene>
    <name evidence="7" type="ORF">FHX40_2657</name>
</gene>
<comment type="subunit">
    <text evidence="5">Homodimer. The dihydroxyacetone kinase complex is composed of a homodimer of DhaM, a homodimer of DhaK and the subunit DhaL.</text>
</comment>
<protein>
    <recommendedName>
        <fullName evidence="3">phosphoenolpyruvate--glycerone phosphotransferase</fullName>
        <ecNumber evidence="3">2.7.1.121</ecNumber>
    </recommendedName>
</protein>
<name>A0A543IZC7_9ACTN</name>
<reference evidence="7 8" key="1">
    <citation type="submission" date="2019-06" db="EMBL/GenBank/DDBJ databases">
        <title>Sequencing the genomes of 1000 actinobacteria strains.</title>
        <authorList>
            <person name="Klenk H.-P."/>
        </authorList>
    </citation>
    <scope>NUCLEOTIDE SEQUENCE [LARGE SCALE GENOMIC DNA]</scope>
    <source>
        <strain evidence="7 8">DSM 43186</strain>
    </source>
</reference>
<dbReference type="GO" id="GO:0009401">
    <property type="term" value="P:phosphoenolpyruvate-dependent sugar phosphotransferase system"/>
    <property type="evidence" value="ECO:0007669"/>
    <property type="project" value="InterPro"/>
</dbReference>
<keyword evidence="8" id="KW-1185">Reference proteome</keyword>
<evidence type="ECO:0000256" key="2">
    <source>
        <dbReference type="ARBA" id="ARBA00002788"/>
    </source>
</evidence>
<dbReference type="InterPro" id="IPR012844">
    <property type="entry name" value="DhaM_N"/>
</dbReference>
<comment type="function">
    <text evidence="2">Component of the dihydroxyacetone kinase complex, which is responsible for the phosphoenolpyruvate (PEP)-dependent phosphorylation of dihydroxyacetone. DhaM serves as the phosphoryl donor. Is phosphorylated by phosphoenolpyruvate in an EI- and HPr-dependent reaction, and a phosphorelay system on histidine residues finally leads to phosphoryl transfer to DhaL and dihydroxyacetone.</text>
</comment>
<dbReference type="Gene3D" id="3.40.50.510">
    <property type="entry name" value="Phosphotransferase system, mannose-type IIA component"/>
    <property type="match status" value="1"/>
</dbReference>
<dbReference type="PANTHER" id="PTHR38594">
    <property type="entry name" value="PEP-DEPENDENT DIHYDROXYACETONE KINASE, PHOSPHORYL DONOR SUBUNIT DHAM"/>
    <property type="match status" value="1"/>
</dbReference>
<dbReference type="Proteomes" id="UP000319213">
    <property type="component" value="Unassembled WGS sequence"/>
</dbReference>
<organism evidence="7 8">
    <name type="scientific">Thermopolyspora flexuosa</name>
    <dbReference type="NCBI Taxonomy" id="103836"/>
    <lineage>
        <taxon>Bacteria</taxon>
        <taxon>Bacillati</taxon>
        <taxon>Actinomycetota</taxon>
        <taxon>Actinomycetes</taxon>
        <taxon>Streptosporangiales</taxon>
        <taxon>Streptosporangiaceae</taxon>
        <taxon>Thermopolyspora</taxon>
    </lineage>
</organism>
<dbReference type="Pfam" id="PF03610">
    <property type="entry name" value="EIIA-man"/>
    <property type="match status" value="1"/>
</dbReference>
<keyword evidence="7" id="KW-0418">Kinase</keyword>
<dbReference type="PROSITE" id="PS51096">
    <property type="entry name" value="PTS_EIIA_TYPE_4"/>
    <property type="match status" value="1"/>
</dbReference>
<comment type="caution">
    <text evidence="7">The sequence shown here is derived from an EMBL/GenBank/DDBJ whole genome shotgun (WGS) entry which is preliminary data.</text>
</comment>
<accession>A0A543IZC7</accession>
<dbReference type="InterPro" id="IPR039643">
    <property type="entry name" value="DhaM"/>
</dbReference>
<dbReference type="EMBL" id="VFPQ01000001">
    <property type="protein sequence ID" value="TQM75934.1"/>
    <property type="molecule type" value="Genomic_DNA"/>
</dbReference>
<dbReference type="GO" id="GO:0016020">
    <property type="term" value="C:membrane"/>
    <property type="evidence" value="ECO:0007669"/>
    <property type="project" value="InterPro"/>
</dbReference>
<dbReference type="AlphaFoldDB" id="A0A543IZC7"/>
<evidence type="ECO:0000256" key="3">
    <source>
        <dbReference type="ARBA" id="ARBA00012095"/>
    </source>
</evidence>
<dbReference type="GO" id="GO:0019563">
    <property type="term" value="P:glycerol catabolic process"/>
    <property type="evidence" value="ECO:0007669"/>
    <property type="project" value="InterPro"/>
</dbReference>